<organism evidence="1">
    <name type="scientific">bioreactor metagenome</name>
    <dbReference type="NCBI Taxonomy" id="1076179"/>
    <lineage>
        <taxon>unclassified sequences</taxon>
        <taxon>metagenomes</taxon>
        <taxon>ecological metagenomes</taxon>
    </lineage>
</organism>
<dbReference type="NCBIfam" id="TIGR04131">
    <property type="entry name" value="Bac_Flav_CTERM"/>
    <property type="match status" value="1"/>
</dbReference>
<accession>A0A645EYH9</accession>
<dbReference type="EMBL" id="VSSQ01052128">
    <property type="protein sequence ID" value="MPN06229.1"/>
    <property type="molecule type" value="Genomic_DNA"/>
</dbReference>
<proteinExistence type="predicted"/>
<dbReference type="AlphaFoldDB" id="A0A645EYH9"/>
<sequence>MRITLPGFCPANAKIHLKVNVPTLSSTLEDKYYICYGDQITIDGGSENVQWEWSTGETKQTILISKVGAYSVKLTNSNGCSYTHQFVVSDENQPKITAINQTNSSIEVIAEGGVKPYRYYFNGIPQNSNILLDPTASSYIIQVESATGCLGEPKTVYFIKIHNVFTPNADGINDFWTIENLGKMQDIQVKVVDRFGKLVYDFSASSTQTAAGSASGRDPVWDGKINGKPLPTSTYWYTITWFDPVTRRNEQRQGWILVKNRD</sequence>
<dbReference type="Pfam" id="PF13585">
    <property type="entry name" value="CHU_C"/>
    <property type="match status" value="1"/>
</dbReference>
<dbReference type="InterPro" id="IPR026341">
    <property type="entry name" value="T9SS_type_B"/>
</dbReference>
<evidence type="ECO:0008006" key="2">
    <source>
        <dbReference type="Google" id="ProtNLM"/>
    </source>
</evidence>
<gene>
    <name evidence="1" type="ORF">SDC9_153485</name>
</gene>
<comment type="caution">
    <text evidence="1">The sequence shown here is derived from an EMBL/GenBank/DDBJ whole genome shotgun (WGS) entry which is preliminary data.</text>
</comment>
<evidence type="ECO:0000313" key="1">
    <source>
        <dbReference type="EMBL" id="MPN06229.1"/>
    </source>
</evidence>
<protein>
    <recommendedName>
        <fullName evidence="2">Gliding motility-associated C-terminal domain-containing protein</fullName>
    </recommendedName>
</protein>
<name>A0A645EYH9_9ZZZZ</name>
<reference evidence="1" key="1">
    <citation type="submission" date="2019-08" db="EMBL/GenBank/DDBJ databases">
        <authorList>
            <person name="Kucharzyk K."/>
            <person name="Murdoch R.W."/>
            <person name="Higgins S."/>
            <person name="Loffler F."/>
        </authorList>
    </citation>
    <scope>NUCLEOTIDE SEQUENCE</scope>
</reference>